<comment type="caution">
    <text evidence="2">The sequence shown here is derived from an EMBL/GenBank/DDBJ whole genome shotgun (WGS) entry which is preliminary data.</text>
</comment>
<reference evidence="2" key="1">
    <citation type="submission" date="2023-07" db="EMBL/GenBank/DDBJ databases">
        <authorList>
            <person name="Stuckert A."/>
        </authorList>
    </citation>
    <scope>NUCLEOTIDE SEQUENCE</scope>
</reference>
<dbReference type="InterPro" id="IPR006553">
    <property type="entry name" value="Leu-rich_rpt_Cys-con_subtyp"/>
</dbReference>
<sequence length="232" mass="26099">MPGVITMKITDLNRECLLHLCSFLDKDSRKYLSETCHKLQELFHEPSLWPLLNFSSPSELTKKNYILGPALKSLSICWYSSRVKICNIEYWAKTALQTSMCSPHLNTVSDFLQKVCKRCPNLRTLTLSGCAHIGDENLIQVLKHCPHLQSLKLENCSGVTDKTLAVVPLLSKRLHTLHVNFCRNITKGGLSLVRKGCPGIILQADKSADMIGDRKPDEIVSLQRTSRIVILT</sequence>
<dbReference type="PANTHER" id="PTHR13318:SF247">
    <property type="entry name" value="GH16156P"/>
    <property type="match status" value="1"/>
</dbReference>
<gene>
    <name evidence="2" type="ORF">RIMI_LOCUS3656086</name>
</gene>
<dbReference type="Gene3D" id="3.80.10.10">
    <property type="entry name" value="Ribonuclease Inhibitor"/>
    <property type="match status" value="1"/>
</dbReference>
<dbReference type="InterPro" id="IPR032675">
    <property type="entry name" value="LRR_dom_sf"/>
</dbReference>
<dbReference type="PANTHER" id="PTHR13318">
    <property type="entry name" value="PARTNER OF PAIRED, ISOFORM B-RELATED"/>
    <property type="match status" value="1"/>
</dbReference>
<organism evidence="2 3">
    <name type="scientific">Ranitomeya imitator</name>
    <name type="common">mimic poison frog</name>
    <dbReference type="NCBI Taxonomy" id="111125"/>
    <lineage>
        <taxon>Eukaryota</taxon>
        <taxon>Metazoa</taxon>
        <taxon>Chordata</taxon>
        <taxon>Craniata</taxon>
        <taxon>Vertebrata</taxon>
        <taxon>Euteleostomi</taxon>
        <taxon>Amphibia</taxon>
        <taxon>Batrachia</taxon>
        <taxon>Anura</taxon>
        <taxon>Neobatrachia</taxon>
        <taxon>Hyloidea</taxon>
        <taxon>Dendrobatidae</taxon>
        <taxon>Dendrobatinae</taxon>
        <taxon>Ranitomeya</taxon>
    </lineage>
</organism>
<dbReference type="EMBL" id="CAUEEQ010005558">
    <property type="protein sequence ID" value="CAJ0929120.1"/>
    <property type="molecule type" value="Genomic_DNA"/>
</dbReference>
<dbReference type="SUPFAM" id="SSF81383">
    <property type="entry name" value="F-box domain"/>
    <property type="match status" value="1"/>
</dbReference>
<evidence type="ECO:0000313" key="2">
    <source>
        <dbReference type="EMBL" id="CAJ0929120.1"/>
    </source>
</evidence>
<name>A0ABN9KZ37_9NEOB</name>
<dbReference type="Proteomes" id="UP001176940">
    <property type="component" value="Unassembled WGS sequence"/>
</dbReference>
<dbReference type="SUPFAM" id="SSF52047">
    <property type="entry name" value="RNI-like"/>
    <property type="match status" value="1"/>
</dbReference>
<evidence type="ECO:0000313" key="3">
    <source>
        <dbReference type="Proteomes" id="UP001176940"/>
    </source>
</evidence>
<accession>A0ABN9KZ37</accession>
<dbReference type="SMART" id="SM00367">
    <property type="entry name" value="LRR_CC"/>
    <property type="match status" value="3"/>
</dbReference>
<evidence type="ECO:0008006" key="4">
    <source>
        <dbReference type="Google" id="ProtNLM"/>
    </source>
</evidence>
<evidence type="ECO:0000256" key="1">
    <source>
        <dbReference type="ARBA" id="ARBA00022786"/>
    </source>
</evidence>
<proteinExistence type="predicted"/>
<dbReference type="InterPro" id="IPR036047">
    <property type="entry name" value="F-box-like_dom_sf"/>
</dbReference>
<keyword evidence="3" id="KW-1185">Reference proteome</keyword>
<keyword evidence="1" id="KW-0833">Ubl conjugation pathway</keyword>
<protein>
    <recommendedName>
        <fullName evidence="4">F-box and leucine-rich repeat protein 22</fullName>
    </recommendedName>
</protein>